<feature type="chain" id="PRO_5011453204" description="Lipoprotein" evidence="1">
    <location>
        <begin position="21"/>
        <end position="175"/>
    </location>
</feature>
<dbReference type="STRING" id="1477437.SAMN05444682_115105"/>
<dbReference type="PROSITE" id="PS51257">
    <property type="entry name" value="PROKAR_LIPOPROTEIN"/>
    <property type="match status" value="1"/>
</dbReference>
<keyword evidence="1" id="KW-0732">Signal</keyword>
<dbReference type="AlphaFoldDB" id="A0A1I3UWS8"/>
<protein>
    <recommendedName>
        <fullName evidence="4">Lipoprotein</fullName>
    </recommendedName>
</protein>
<dbReference type="EMBL" id="FOQO01000015">
    <property type="protein sequence ID" value="SFJ87834.1"/>
    <property type="molecule type" value="Genomic_DNA"/>
</dbReference>
<feature type="signal peptide" evidence="1">
    <location>
        <begin position="1"/>
        <end position="20"/>
    </location>
</feature>
<name>A0A1I3UWS8_9SPHI</name>
<evidence type="ECO:0000313" key="2">
    <source>
        <dbReference type="EMBL" id="SFJ87834.1"/>
    </source>
</evidence>
<evidence type="ECO:0000313" key="3">
    <source>
        <dbReference type="Proteomes" id="UP000198670"/>
    </source>
</evidence>
<evidence type="ECO:0008006" key="4">
    <source>
        <dbReference type="Google" id="ProtNLM"/>
    </source>
</evidence>
<evidence type="ECO:0000256" key="1">
    <source>
        <dbReference type="SAM" id="SignalP"/>
    </source>
</evidence>
<dbReference type="RefSeq" id="WP_090632060.1">
    <property type="nucleotide sequence ID" value="NZ_FOQO01000015.1"/>
</dbReference>
<accession>A0A1I3UWS8</accession>
<sequence length="175" mass="19698">MKANLKSIYPILLAFVFLLAAGCSNNNSNYDAKYRSCVSLLASSIDMSTVGINHFADIWRTAIEKKTYKGKWIGSDFNEALRLAMHEADSIGIFSTINEVQNKIDSAVVSLKSPPKDYEQLYSDVLECYTISSDLIDMSKSPKGSLLSYSQRKDELTNRFVSKMREIDIKLKSKE</sequence>
<organism evidence="2 3">
    <name type="scientific">Parapedobacter indicus</name>
    <dbReference type="NCBI Taxonomy" id="1477437"/>
    <lineage>
        <taxon>Bacteria</taxon>
        <taxon>Pseudomonadati</taxon>
        <taxon>Bacteroidota</taxon>
        <taxon>Sphingobacteriia</taxon>
        <taxon>Sphingobacteriales</taxon>
        <taxon>Sphingobacteriaceae</taxon>
        <taxon>Parapedobacter</taxon>
    </lineage>
</organism>
<reference evidence="2 3" key="1">
    <citation type="submission" date="2016-10" db="EMBL/GenBank/DDBJ databases">
        <authorList>
            <person name="de Groot N.N."/>
        </authorList>
    </citation>
    <scope>NUCLEOTIDE SEQUENCE [LARGE SCALE GENOMIC DNA]</scope>
    <source>
        <strain evidence="2 3">RK1</strain>
    </source>
</reference>
<gene>
    <name evidence="2" type="ORF">SAMN05444682_115105</name>
</gene>
<dbReference type="Proteomes" id="UP000198670">
    <property type="component" value="Unassembled WGS sequence"/>
</dbReference>
<proteinExistence type="predicted"/>
<keyword evidence="3" id="KW-1185">Reference proteome</keyword>